<feature type="region of interest" description="Disordered" evidence="1">
    <location>
        <begin position="34"/>
        <end position="54"/>
    </location>
</feature>
<evidence type="ECO:0000313" key="2">
    <source>
        <dbReference type="EMBL" id="XDV61062.1"/>
    </source>
</evidence>
<reference evidence="2" key="1">
    <citation type="submission" date="2024-08" db="EMBL/GenBank/DDBJ databases">
        <authorList>
            <person name="Chaddad Z."/>
            <person name="Lamrabet M."/>
            <person name="Bouhnik O."/>
            <person name="Alami S."/>
            <person name="Wipf D."/>
            <person name="Courty P.E."/>
            <person name="Missbah El Idrissi M."/>
        </authorList>
    </citation>
    <scope>NUCLEOTIDE SEQUENCE</scope>
    <source>
        <strain evidence="2">LLZ17</strain>
    </source>
</reference>
<dbReference type="EMBL" id="CP165734">
    <property type="protein sequence ID" value="XDV61062.1"/>
    <property type="molecule type" value="Genomic_DNA"/>
</dbReference>
<organism evidence="2">
    <name type="scientific">Bradyrhizobium sp. LLZ17</name>
    <dbReference type="NCBI Taxonomy" id="3239388"/>
    <lineage>
        <taxon>Bacteria</taxon>
        <taxon>Pseudomonadati</taxon>
        <taxon>Pseudomonadota</taxon>
        <taxon>Alphaproteobacteria</taxon>
        <taxon>Hyphomicrobiales</taxon>
        <taxon>Nitrobacteraceae</taxon>
        <taxon>Bradyrhizobium</taxon>
    </lineage>
</organism>
<dbReference type="RefSeq" id="WP_369726404.1">
    <property type="nucleotide sequence ID" value="NZ_CP165734.1"/>
</dbReference>
<evidence type="ECO:0000256" key="1">
    <source>
        <dbReference type="SAM" id="MobiDB-lite"/>
    </source>
</evidence>
<protein>
    <recommendedName>
        <fullName evidence="3">Transposase</fullName>
    </recommendedName>
</protein>
<gene>
    <name evidence="2" type="ORF">AB8Z38_18490</name>
</gene>
<proteinExistence type="predicted"/>
<evidence type="ECO:0008006" key="3">
    <source>
        <dbReference type="Google" id="ProtNLM"/>
    </source>
</evidence>
<dbReference type="AlphaFoldDB" id="A0AB39XWF9"/>
<name>A0AB39XWF9_9BRAD</name>
<sequence>MIEVAAWNAIVMLVSAQSGKHANRRHQLAHFAQEGDDTQLLGSASEEPAKSAFG</sequence>
<accession>A0AB39XWF9</accession>